<accession>A0ABT5D596</accession>
<dbReference type="PANTHER" id="PTHR47129:SF1">
    <property type="entry name" value="NMRA-LIKE DOMAIN-CONTAINING PROTEIN"/>
    <property type="match status" value="1"/>
</dbReference>
<dbReference type="InterPro" id="IPR036291">
    <property type="entry name" value="NAD(P)-bd_dom_sf"/>
</dbReference>
<dbReference type="Proteomes" id="UP001221838">
    <property type="component" value="Unassembled WGS sequence"/>
</dbReference>
<reference evidence="2 3" key="1">
    <citation type="submission" date="2022-11" db="EMBL/GenBank/DDBJ databases">
        <title>Minimal conservation of predation-associated metabolite biosynthetic gene clusters underscores biosynthetic potential of Myxococcota including descriptions for ten novel species: Archangium lansinium sp. nov., Myxococcus landrumus sp. nov., Nannocystis bai.</title>
        <authorList>
            <person name="Ahearne A."/>
            <person name="Stevens C."/>
            <person name="Dowd S."/>
        </authorList>
    </citation>
    <scope>NUCLEOTIDE SEQUENCE [LARGE SCALE GENOMIC DNA]</scope>
    <source>
        <strain evidence="2 3">NCWAL01</strain>
    </source>
</reference>
<dbReference type="Gene3D" id="3.40.50.720">
    <property type="entry name" value="NAD(P)-binding Rossmann-like Domain"/>
    <property type="match status" value="1"/>
</dbReference>
<dbReference type="SUPFAM" id="SSF51735">
    <property type="entry name" value="NAD(P)-binding Rossmann-fold domains"/>
    <property type="match status" value="1"/>
</dbReference>
<dbReference type="InterPro" id="IPR008030">
    <property type="entry name" value="NmrA-like"/>
</dbReference>
<evidence type="ECO:0000313" key="3">
    <source>
        <dbReference type="Proteomes" id="UP001221838"/>
    </source>
</evidence>
<feature type="domain" description="NmrA-like" evidence="1">
    <location>
        <begin position="4"/>
        <end position="258"/>
    </location>
</feature>
<evidence type="ECO:0000313" key="2">
    <source>
        <dbReference type="EMBL" id="MDC0708234.1"/>
    </source>
</evidence>
<sequence length="303" mass="33604">MSQDNVLVTGSTGHLGQEIVQFLLEKMPKHRIFASAREPRRAEALTQQGIEVRKADYFDFRSLVSSFEGIDKVFLVSTVAFTDRTAQHLQVIKAAQEAGVRHVLYTSIQRKGDSSQPIPWVTQSDLETERSLQESGLTYTILRNPLYLEALPLYLGNTVLEVGILATEGEGKAAFASRTDLAEASANILTQTGHENRDYTLNAGHPSSFQDIADALSELAGKPVALTKVTREAYVERQTKGGKPVPVAEFMADWLDAIQRGEFNQPDDTLEHVLGRKPVRLEAYLRSVYFPPNPSSKHRRPGA</sequence>
<protein>
    <submittedName>
        <fullName evidence="2">SDR family oxidoreductase</fullName>
    </submittedName>
</protein>
<keyword evidence="3" id="KW-1185">Reference proteome</keyword>
<comment type="caution">
    <text evidence="2">The sequence shown here is derived from an EMBL/GenBank/DDBJ whole genome shotgun (WGS) entry which is preliminary data.</text>
</comment>
<gene>
    <name evidence="2" type="ORF">POL68_07105</name>
</gene>
<dbReference type="Pfam" id="PF05368">
    <property type="entry name" value="NmrA"/>
    <property type="match status" value="1"/>
</dbReference>
<dbReference type="InterPro" id="IPR052718">
    <property type="entry name" value="NmrA-type_oxidoreductase"/>
</dbReference>
<dbReference type="CDD" id="cd05269">
    <property type="entry name" value="TMR_SDR_a"/>
    <property type="match status" value="1"/>
</dbReference>
<dbReference type="RefSeq" id="WP_272135868.1">
    <property type="nucleotide sequence ID" value="NZ_JAQNDM010000002.1"/>
</dbReference>
<proteinExistence type="predicted"/>
<dbReference type="PANTHER" id="PTHR47129">
    <property type="entry name" value="QUINONE OXIDOREDUCTASE 2"/>
    <property type="match status" value="1"/>
</dbReference>
<name>A0ABT5D596_9BACT</name>
<organism evidence="2 3">
    <name type="scientific">Stigmatella ashevillensis</name>
    <dbReference type="NCBI Taxonomy" id="2995309"/>
    <lineage>
        <taxon>Bacteria</taxon>
        <taxon>Pseudomonadati</taxon>
        <taxon>Myxococcota</taxon>
        <taxon>Myxococcia</taxon>
        <taxon>Myxococcales</taxon>
        <taxon>Cystobacterineae</taxon>
        <taxon>Archangiaceae</taxon>
        <taxon>Stigmatella</taxon>
    </lineage>
</organism>
<dbReference type="EMBL" id="JAQNDM010000002">
    <property type="protein sequence ID" value="MDC0708234.1"/>
    <property type="molecule type" value="Genomic_DNA"/>
</dbReference>
<evidence type="ECO:0000259" key="1">
    <source>
        <dbReference type="Pfam" id="PF05368"/>
    </source>
</evidence>
<dbReference type="Gene3D" id="3.90.25.10">
    <property type="entry name" value="UDP-galactose 4-epimerase, domain 1"/>
    <property type="match status" value="1"/>
</dbReference>